<proteinExistence type="inferred from homology"/>
<keyword evidence="6" id="KW-0614">Plasmid</keyword>
<keyword evidence="7" id="KW-1185">Reference proteome</keyword>
<dbReference type="GO" id="GO:0003700">
    <property type="term" value="F:DNA-binding transcription factor activity"/>
    <property type="evidence" value="ECO:0007669"/>
    <property type="project" value="InterPro"/>
</dbReference>
<dbReference type="SUPFAM" id="SSF53850">
    <property type="entry name" value="Periplasmic binding protein-like II"/>
    <property type="match status" value="1"/>
</dbReference>
<dbReference type="InterPro" id="IPR036390">
    <property type="entry name" value="WH_DNA-bd_sf"/>
</dbReference>
<evidence type="ECO:0000256" key="1">
    <source>
        <dbReference type="ARBA" id="ARBA00009437"/>
    </source>
</evidence>
<dbReference type="HOGENOM" id="CLU_039613_6_3_4"/>
<feature type="domain" description="HTH lysR-type" evidence="5">
    <location>
        <begin position="32"/>
        <end position="89"/>
    </location>
</feature>
<keyword evidence="4" id="KW-0804">Transcription</keyword>
<dbReference type="Proteomes" id="UP000002429">
    <property type="component" value="Plasmid megaplasmid"/>
</dbReference>
<keyword evidence="3" id="KW-0238">DNA-binding</keyword>
<evidence type="ECO:0000256" key="3">
    <source>
        <dbReference type="ARBA" id="ARBA00023125"/>
    </source>
</evidence>
<evidence type="ECO:0000313" key="7">
    <source>
        <dbReference type="Proteomes" id="UP000002429"/>
    </source>
</evidence>
<dbReference type="Pfam" id="PF03466">
    <property type="entry name" value="LysR_substrate"/>
    <property type="match status" value="1"/>
</dbReference>
<dbReference type="PANTHER" id="PTHR30427:SF1">
    <property type="entry name" value="TRANSCRIPTIONAL ACTIVATOR PROTEIN LYSR"/>
    <property type="match status" value="1"/>
</dbReference>
<dbReference type="PANTHER" id="PTHR30427">
    <property type="entry name" value="TRANSCRIPTIONAL ACTIVATOR PROTEIN LYSR"/>
    <property type="match status" value="1"/>
</dbReference>
<sequence length="334" mass="36142">MPKTGVTAVTGVFRPLVRYTAAQCRRSSPRAMRLRHLEIFHAVMRTGSLSRAAELLFISQPAASKVLAHAERDLGFKLFTRAHGRLLPTREAQLLHAETVHLFANLENVRQLARNLRRHPEGHLRIGCLPSLGLSLIPQAVREFRQRCPGVSLEIETRHGDELQGLVMSRELDIAVVFDPAPRPGVTSSALGQAEVVYLGPASNAPPHGPVQLAALDDQHWIGIGNSDPLGGLIAQAFRDLGLEERTPMIEARTYYVAAALAECGVGYALVDHFTAQFSQRASGEELLIRPLEPALSVGVAAIYADGAASSHAHDTLLAILGSQFEAALPGRPE</sequence>
<name>Q1LEW9_CUPMC</name>
<dbReference type="PRINTS" id="PR00039">
    <property type="entry name" value="HTHLYSR"/>
</dbReference>
<evidence type="ECO:0000313" key="6">
    <source>
        <dbReference type="EMBL" id="ABF11307.1"/>
    </source>
</evidence>
<dbReference type="GO" id="GO:0010628">
    <property type="term" value="P:positive regulation of gene expression"/>
    <property type="evidence" value="ECO:0007669"/>
    <property type="project" value="TreeGrafter"/>
</dbReference>
<dbReference type="GO" id="GO:0009089">
    <property type="term" value="P:lysine biosynthetic process via diaminopimelate"/>
    <property type="evidence" value="ECO:0007669"/>
    <property type="project" value="TreeGrafter"/>
</dbReference>
<dbReference type="Gene3D" id="3.40.190.10">
    <property type="entry name" value="Periplasmic binding protein-like II"/>
    <property type="match status" value="2"/>
</dbReference>
<evidence type="ECO:0000256" key="4">
    <source>
        <dbReference type="ARBA" id="ARBA00023163"/>
    </source>
</evidence>
<dbReference type="InterPro" id="IPR005119">
    <property type="entry name" value="LysR_subst-bd"/>
</dbReference>
<evidence type="ECO:0000256" key="2">
    <source>
        <dbReference type="ARBA" id="ARBA00023015"/>
    </source>
</evidence>
<accession>Q1LEW9</accession>
<dbReference type="InterPro" id="IPR036388">
    <property type="entry name" value="WH-like_DNA-bd_sf"/>
</dbReference>
<organism evidence="6 7">
    <name type="scientific">Cupriavidus metallidurans (strain ATCC 43123 / DSM 2839 / NBRC 102507 / CH34)</name>
    <name type="common">Ralstonia metallidurans</name>
    <dbReference type="NCBI Taxonomy" id="266264"/>
    <lineage>
        <taxon>Bacteria</taxon>
        <taxon>Pseudomonadati</taxon>
        <taxon>Pseudomonadota</taxon>
        <taxon>Betaproteobacteria</taxon>
        <taxon>Burkholderiales</taxon>
        <taxon>Burkholderiaceae</taxon>
        <taxon>Cupriavidus</taxon>
    </lineage>
</organism>
<dbReference type="Gene3D" id="1.10.10.10">
    <property type="entry name" value="Winged helix-like DNA-binding domain superfamily/Winged helix DNA-binding domain"/>
    <property type="match status" value="1"/>
</dbReference>
<dbReference type="AlphaFoldDB" id="Q1LEW9"/>
<dbReference type="KEGG" id="rme:Rmet_4442"/>
<reference evidence="7" key="1">
    <citation type="journal article" date="2010" name="PLoS ONE">
        <title>The complete genome sequence of Cupriavidus metallidurans strain CH34, a master survivalist in harsh and anthropogenic environments.</title>
        <authorList>
            <person name="Janssen P.J."/>
            <person name="Van Houdt R."/>
            <person name="Moors H."/>
            <person name="Monsieurs P."/>
            <person name="Morin N."/>
            <person name="Michaux A."/>
            <person name="Benotmane M.A."/>
            <person name="Leys N."/>
            <person name="Vallaeys T."/>
            <person name="Lapidus A."/>
            <person name="Monchy S."/>
            <person name="Medigue C."/>
            <person name="Taghavi S."/>
            <person name="McCorkle S."/>
            <person name="Dunn J."/>
            <person name="van der Lelie D."/>
            <person name="Mergeay M."/>
        </authorList>
    </citation>
    <scope>NUCLEOTIDE SEQUENCE [LARGE SCALE GENOMIC DNA]</scope>
    <source>
        <strain evidence="7">ATCC 43123 / DSM 2839 / NBRC 102507 / CH34</strain>
    </source>
</reference>
<dbReference type="SUPFAM" id="SSF46785">
    <property type="entry name" value="Winged helix' DNA-binding domain"/>
    <property type="match status" value="1"/>
</dbReference>
<keyword evidence="2" id="KW-0805">Transcription regulation</keyword>
<evidence type="ECO:0000259" key="5">
    <source>
        <dbReference type="PROSITE" id="PS50931"/>
    </source>
</evidence>
<protein>
    <submittedName>
        <fullName evidence="6">Transcriptional regulator, LysR family</fullName>
    </submittedName>
</protein>
<dbReference type="InterPro" id="IPR000847">
    <property type="entry name" value="LysR_HTH_N"/>
</dbReference>
<dbReference type="EMBL" id="CP000353">
    <property type="protein sequence ID" value="ABF11307.1"/>
    <property type="molecule type" value="Genomic_DNA"/>
</dbReference>
<dbReference type="PROSITE" id="PS50931">
    <property type="entry name" value="HTH_LYSR"/>
    <property type="match status" value="1"/>
</dbReference>
<gene>
    <name evidence="6" type="ordered locus">Rmet_4442</name>
</gene>
<dbReference type="eggNOG" id="COG0583">
    <property type="taxonomic scope" value="Bacteria"/>
</dbReference>
<geneLocation type="plasmid" evidence="6 7">
    <name>megaplasmid</name>
</geneLocation>
<comment type="similarity">
    <text evidence="1">Belongs to the LysR transcriptional regulatory family.</text>
</comment>
<dbReference type="GO" id="GO:0043565">
    <property type="term" value="F:sequence-specific DNA binding"/>
    <property type="evidence" value="ECO:0007669"/>
    <property type="project" value="TreeGrafter"/>
</dbReference>
<dbReference type="Pfam" id="PF00126">
    <property type="entry name" value="HTH_1"/>
    <property type="match status" value="1"/>
</dbReference>